<gene>
    <name evidence="1" type="ORF">RIF29_27323</name>
</gene>
<reference evidence="1 2" key="1">
    <citation type="submission" date="2024-01" db="EMBL/GenBank/DDBJ databases">
        <title>The genomes of 5 underutilized Papilionoideae crops provide insights into root nodulation and disease resistanc.</title>
        <authorList>
            <person name="Yuan L."/>
        </authorList>
    </citation>
    <scope>NUCLEOTIDE SEQUENCE [LARGE SCALE GENOMIC DNA]</scope>
    <source>
        <strain evidence="1">ZHUSHIDOU_FW_LH</strain>
        <tissue evidence="1">Leaf</tissue>
    </source>
</reference>
<dbReference type="EMBL" id="JAYWIO010000005">
    <property type="protein sequence ID" value="KAK7261020.1"/>
    <property type="molecule type" value="Genomic_DNA"/>
</dbReference>
<sequence length="136" mass="15551">MSSMARLIDTSKQLSAIGQSYFYLEGNFVYYREVKLASANEVKAKLVTFTVDLIWTKFCLKKLSDGELHHLVSILESRFFFFPTSILALPIHNIHSTTYTHPAMGFRPLTKLGCLLLTRIDWGIDTEEFREQVGNA</sequence>
<comment type="caution">
    <text evidence="1">The sequence shown here is derived from an EMBL/GenBank/DDBJ whole genome shotgun (WGS) entry which is preliminary data.</text>
</comment>
<accession>A0AAN9ER20</accession>
<keyword evidence="2" id="KW-1185">Reference proteome</keyword>
<protein>
    <submittedName>
        <fullName evidence="1">Uncharacterized protein</fullName>
    </submittedName>
</protein>
<dbReference type="AlphaFoldDB" id="A0AAN9ER20"/>
<evidence type="ECO:0000313" key="1">
    <source>
        <dbReference type="EMBL" id="KAK7261020.1"/>
    </source>
</evidence>
<dbReference type="Proteomes" id="UP001372338">
    <property type="component" value="Unassembled WGS sequence"/>
</dbReference>
<name>A0AAN9ER20_CROPI</name>
<organism evidence="1 2">
    <name type="scientific">Crotalaria pallida</name>
    <name type="common">Smooth rattlebox</name>
    <name type="synonym">Crotalaria striata</name>
    <dbReference type="NCBI Taxonomy" id="3830"/>
    <lineage>
        <taxon>Eukaryota</taxon>
        <taxon>Viridiplantae</taxon>
        <taxon>Streptophyta</taxon>
        <taxon>Embryophyta</taxon>
        <taxon>Tracheophyta</taxon>
        <taxon>Spermatophyta</taxon>
        <taxon>Magnoliopsida</taxon>
        <taxon>eudicotyledons</taxon>
        <taxon>Gunneridae</taxon>
        <taxon>Pentapetalae</taxon>
        <taxon>rosids</taxon>
        <taxon>fabids</taxon>
        <taxon>Fabales</taxon>
        <taxon>Fabaceae</taxon>
        <taxon>Papilionoideae</taxon>
        <taxon>50 kb inversion clade</taxon>
        <taxon>genistoids sensu lato</taxon>
        <taxon>core genistoids</taxon>
        <taxon>Crotalarieae</taxon>
        <taxon>Crotalaria</taxon>
    </lineage>
</organism>
<evidence type="ECO:0000313" key="2">
    <source>
        <dbReference type="Proteomes" id="UP001372338"/>
    </source>
</evidence>
<proteinExistence type="predicted"/>